<feature type="transmembrane region" description="Helical" evidence="2">
    <location>
        <begin position="184"/>
        <end position="206"/>
    </location>
</feature>
<evidence type="ECO:0000256" key="2">
    <source>
        <dbReference type="SAM" id="Phobius"/>
    </source>
</evidence>
<proteinExistence type="predicted"/>
<dbReference type="GeneID" id="17281740"/>
<dbReference type="HOGENOM" id="CLU_643177_0_0_1"/>
<organism evidence="3 4">
    <name type="scientific">Emiliania huxleyi (strain CCMP1516)</name>
    <dbReference type="NCBI Taxonomy" id="280463"/>
    <lineage>
        <taxon>Eukaryota</taxon>
        <taxon>Haptista</taxon>
        <taxon>Haptophyta</taxon>
        <taxon>Prymnesiophyceae</taxon>
        <taxon>Isochrysidales</taxon>
        <taxon>Noelaerhabdaceae</taxon>
        <taxon>Emiliania</taxon>
    </lineage>
</organism>
<dbReference type="PaxDb" id="2903-EOD36470"/>
<dbReference type="AlphaFoldDB" id="A0A0D3KL35"/>
<dbReference type="Proteomes" id="UP000013827">
    <property type="component" value="Unassembled WGS sequence"/>
</dbReference>
<reference evidence="3" key="2">
    <citation type="submission" date="2024-10" db="UniProtKB">
        <authorList>
            <consortium name="EnsemblProtists"/>
        </authorList>
    </citation>
    <scope>IDENTIFICATION</scope>
</reference>
<dbReference type="RefSeq" id="XP_005788899.1">
    <property type="nucleotide sequence ID" value="XM_005788842.1"/>
</dbReference>
<feature type="transmembrane region" description="Helical" evidence="2">
    <location>
        <begin position="54"/>
        <end position="74"/>
    </location>
</feature>
<reference evidence="4" key="1">
    <citation type="journal article" date="2013" name="Nature">
        <title>Pan genome of the phytoplankton Emiliania underpins its global distribution.</title>
        <authorList>
            <person name="Read B.A."/>
            <person name="Kegel J."/>
            <person name="Klute M.J."/>
            <person name="Kuo A."/>
            <person name="Lefebvre S.C."/>
            <person name="Maumus F."/>
            <person name="Mayer C."/>
            <person name="Miller J."/>
            <person name="Monier A."/>
            <person name="Salamov A."/>
            <person name="Young J."/>
            <person name="Aguilar M."/>
            <person name="Claverie J.M."/>
            <person name="Frickenhaus S."/>
            <person name="Gonzalez K."/>
            <person name="Herman E.K."/>
            <person name="Lin Y.C."/>
            <person name="Napier J."/>
            <person name="Ogata H."/>
            <person name="Sarno A.F."/>
            <person name="Shmutz J."/>
            <person name="Schroeder D."/>
            <person name="de Vargas C."/>
            <person name="Verret F."/>
            <person name="von Dassow P."/>
            <person name="Valentin K."/>
            <person name="Van de Peer Y."/>
            <person name="Wheeler G."/>
            <person name="Dacks J.B."/>
            <person name="Delwiche C.F."/>
            <person name="Dyhrman S.T."/>
            <person name="Glockner G."/>
            <person name="John U."/>
            <person name="Richards T."/>
            <person name="Worden A.Z."/>
            <person name="Zhang X."/>
            <person name="Grigoriev I.V."/>
            <person name="Allen A.E."/>
            <person name="Bidle K."/>
            <person name="Borodovsky M."/>
            <person name="Bowler C."/>
            <person name="Brownlee C."/>
            <person name="Cock J.M."/>
            <person name="Elias M."/>
            <person name="Gladyshev V.N."/>
            <person name="Groth M."/>
            <person name="Guda C."/>
            <person name="Hadaegh A."/>
            <person name="Iglesias-Rodriguez M.D."/>
            <person name="Jenkins J."/>
            <person name="Jones B.M."/>
            <person name="Lawson T."/>
            <person name="Leese F."/>
            <person name="Lindquist E."/>
            <person name="Lobanov A."/>
            <person name="Lomsadze A."/>
            <person name="Malik S.B."/>
            <person name="Marsh M.E."/>
            <person name="Mackinder L."/>
            <person name="Mock T."/>
            <person name="Mueller-Roeber B."/>
            <person name="Pagarete A."/>
            <person name="Parker M."/>
            <person name="Probert I."/>
            <person name="Quesneville H."/>
            <person name="Raines C."/>
            <person name="Rensing S.A."/>
            <person name="Riano-Pachon D.M."/>
            <person name="Richier S."/>
            <person name="Rokitta S."/>
            <person name="Shiraiwa Y."/>
            <person name="Soanes D.M."/>
            <person name="van der Giezen M."/>
            <person name="Wahlund T.M."/>
            <person name="Williams B."/>
            <person name="Wilson W."/>
            <person name="Wolfe G."/>
            <person name="Wurch L.L."/>
        </authorList>
    </citation>
    <scope>NUCLEOTIDE SEQUENCE</scope>
</reference>
<keyword evidence="2" id="KW-1133">Transmembrane helix</keyword>
<evidence type="ECO:0008006" key="5">
    <source>
        <dbReference type="Google" id="ProtNLM"/>
    </source>
</evidence>
<feature type="transmembrane region" description="Helical" evidence="2">
    <location>
        <begin position="103"/>
        <end position="122"/>
    </location>
</feature>
<accession>A0A0D3KL35</accession>
<feature type="transmembrane region" description="Helical" evidence="2">
    <location>
        <begin position="160"/>
        <end position="178"/>
    </location>
</feature>
<dbReference type="EnsemblProtists" id="EOD36470">
    <property type="protein sequence ID" value="EOD36470"/>
    <property type="gene ID" value="EMIHUDRAFT_440534"/>
</dbReference>
<keyword evidence="2" id="KW-0812">Transmembrane</keyword>
<evidence type="ECO:0000313" key="3">
    <source>
        <dbReference type="EnsemblProtists" id="EOD36470"/>
    </source>
</evidence>
<keyword evidence="2" id="KW-0472">Membrane</keyword>
<name>A0A0D3KL35_EMIH1</name>
<feature type="region of interest" description="Disordered" evidence="1">
    <location>
        <begin position="332"/>
        <end position="355"/>
    </location>
</feature>
<sequence length="427" mass="47153">MDTLLRKFNLNVDTRERDIERAGFVGAQQQALDVNQEHALMEIRFQHMTVRTEWLNNLNTQAAFIAGISIAWLGGDVLAEVSDEVVFANSDGTPIFLDKLLKLTYLLFATLSGGAGLWVVIYSNRLIILANQAALTGASMRDVRASDEIVQRNVRKVDEMFVICLGSLVGAICCVAWLREPGSAALVITVTFTLLVVHAIVNTIALRDEFHAKTSGAWRALRVEKESQDPCECLYRLSGGALKAEAPREVQGASKPLHLEVSALTASRAAVEKLRADRAGSAALPLTQRWWFVLHCEGTHGRLYAFGSQDNYVLREPPILEADVTQFRLLPRAGAPARRPRPPAAGGSPGPLGRAVTFLDPPPKAAGDGRLILWPKDEEECAPLCLLIEDREVADVWYKVLTAFICSVDQNDRFTRYLPTSQRQRSR</sequence>
<evidence type="ECO:0000313" key="4">
    <source>
        <dbReference type="Proteomes" id="UP000013827"/>
    </source>
</evidence>
<protein>
    <recommendedName>
        <fullName evidence="5">PH domain-containing protein</fullName>
    </recommendedName>
</protein>
<dbReference type="KEGG" id="ehx:EMIHUDRAFT_440534"/>
<evidence type="ECO:0000256" key="1">
    <source>
        <dbReference type="SAM" id="MobiDB-lite"/>
    </source>
</evidence>
<keyword evidence="4" id="KW-1185">Reference proteome</keyword>